<dbReference type="Proteomes" id="UP001152302">
    <property type="component" value="Unassembled WGS sequence"/>
</dbReference>
<comment type="caution">
    <text evidence="1">The sequence shown here is derived from an EMBL/GenBank/DDBJ whole genome shotgun (WGS) entry which is preliminary data.</text>
</comment>
<protein>
    <recommendedName>
        <fullName evidence="3">DUF3967 domain-containing protein</fullName>
    </recommendedName>
</protein>
<gene>
    <name evidence="1" type="ORF">M4L21_13650</name>
</gene>
<dbReference type="RefSeq" id="WP_277595892.1">
    <property type="nucleotide sequence ID" value="NZ_JAMBPX010000011.1"/>
</dbReference>
<reference evidence="1" key="1">
    <citation type="submission" date="2022-05" db="EMBL/GenBank/DDBJ databases">
        <title>Comparative genomics of Staphylococcus equorum isolates.</title>
        <authorList>
            <person name="Luelf R.H."/>
        </authorList>
    </citation>
    <scope>NUCLEOTIDE SEQUENCE</scope>
    <source>
        <strain evidence="1">TMW 2.2343</strain>
    </source>
</reference>
<accession>A0A9X4LC26</accession>
<sequence>MNVEDLANQLGVSTSTIKKYYLLIEDKGYKFRRNVHGNLTFTQDDVELFKAIFKLKAQPKSSVNDSIDKALGVITDTTDITTDFNVSRETNSEDITDITVMTDMNETLEDIKKFMETQDNTIKDQNTLIREQSRMIDELVRSNRQNQKLLESDNKNSLLEENLAETNELKNMIKELQESSDKKPWWKIW</sequence>
<dbReference type="EMBL" id="JAMBPX010000011">
    <property type="protein sequence ID" value="MDG0860373.1"/>
    <property type="molecule type" value="Genomic_DNA"/>
</dbReference>
<dbReference type="AlphaFoldDB" id="A0A9X4LC26"/>
<proteinExistence type="predicted"/>
<evidence type="ECO:0008006" key="3">
    <source>
        <dbReference type="Google" id="ProtNLM"/>
    </source>
</evidence>
<evidence type="ECO:0000313" key="2">
    <source>
        <dbReference type="Proteomes" id="UP001152302"/>
    </source>
</evidence>
<evidence type="ECO:0000313" key="1">
    <source>
        <dbReference type="EMBL" id="MDG0860373.1"/>
    </source>
</evidence>
<organism evidence="1 2">
    <name type="scientific">Staphylococcus equorum</name>
    <dbReference type="NCBI Taxonomy" id="246432"/>
    <lineage>
        <taxon>Bacteria</taxon>
        <taxon>Bacillati</taxon>
        <taxon>Bacillota</taxon>
        <taxon>Bacilli</taxon>
        <taxon>Bacillales</taxon>
        <taxon>Staphylococcaceae</taxon>
        <taxon>Staphylococcus</taxon>
    </lineage>
</organism>
<dbReference type="Gene3D" id="1.10.1660.10">
    <property type="match status" value="1"/>
</dbReference>
<name>A0A9X4LC26_9STAP</name>